<keyword evidence="1" id="KW-0282">Flagellum</keyword>
<evidence type="ECO:0000313" key="1">
    <source>
        <dbReference type="EMBL" id="HHE55159.1"/>
    </source>
</evidence>
<comment type="caution">
    <text evidence="1">The sequence shown here is derived from an EMBL/GenBank/DDBJ whole genome shotgun (WGS) entry which is preliminary data.</text>
</comment>
<keyword evidence="1" id="KW-0966">Cell projection</keyword>
<name>A0A7V5H3H1_CALAY</name>
<sequence length="131" mass="14581">MKVSELQMQQGIRPLKPIDGTSRIAQSKTGASQVDFGSLLQNRLQQNSALKFSAHALKRLEARELNLNELDLQRLQQGVRQLEAKGAQNSVVLMDDRAFVVSVKNKTVITAIHQNQSDQKIFTNIDSLAIV</sequence>
<dbReference type="EMBL" id="DRTD01000384">
    <property type="protein sequence ID" value="HHE55159.1"/>
    <property type="molecule type" value="Genomic_DNA"/>
</dbReference>
<keyword evidence="1" id="KW-0969">Cilium</keyword>
<gene>
    <name evidence="1" type="ORF">ENL21_05210</name>
</gene>
<organism evidence="1">
    <name type="scientific">Caldithrix abyssi</name>
    <dbReference type="NCBI Taxonomy" id="187145"/>
    <lineage>
        <taxon>Bacteria</taxon>
        <taxon>Pseudomonadati</taxon>
        <taxon>Calditrichota</taxon>
        <taxon>Calditrichia</taxon>
        <taxon>Calditrichales</taxon>
        <taxon>Calditrichaceae</taxon>
        <taxon>Caldithrix</taxon>
    </lineage>
</organism>
<reference evidence="1" key="1">
    <citation type="journal article" date="2020" name="mSystems">
        <title>Genome- and Community-Level Interaction Insights into Carbon Utilization and Element Cycling Functions of Hydrothermarchaeota in Hydrothermal Sediment.</title>
        <authorList>
            <person name="Zhou Z."/>
            <person name="Liu Y."/>
            <person name="Xu W."/>
            <person name="Pan J."/>
            <person name="Luo Z.H."/>
            <person name="Li M."/>
        </authorList>
    </citation>
    <scope>NUCLEOTIDE SEQUENCE [LARGE SCALE GENOMIC DNA]</scope>
    <source>
        <strain evidence="1">HyVt-76</strain>
    </source>
</reference>
<proteinExistence type="predicted"/>
<dbReference type="InterPro" id="IPR013367">
    <property type="entry name" value="Flagellar_put"/>
</dbReference>
<protein>
    <submittedName>
        <fullName evidence="1">Flagellar protein</fullName>
    </submittedName>
</protein>
<dbReference type="AlphaFoldDB" id="A0A7V5H3H1"/>
<accession>A0A7V5H3H1</accession>
<dbReference type="Proteomes" id="UP000886111">
    <property type="component" value="Unassembled WGS sequence"/>
</dbReference>
<dbReference type="NCBIfam" id="TIGR02530">
    <property type="entry name" value="flg_new"/>
    <property type="match status" value="1"/>
</dbReference>
<dbReference type="Pfam" id="PF12611">
    <property type="entry name" value="Flagellar_put"/>
    <property type="match status" value="1"/>
</dbReference>